<comment type="caution">
    <text evidence="1">The sequence shown here is derived from an EMBL/GenBank/DDBJ whole genome shotgun (WGS) entry which is preliminary data.</text>
</comment>
<proteinExistence type="predicted"/>
<gene>
    <name evidence="1" type="ORF">QFC22_001313</name>
</gene>
<accession>A0ACC2XK76</accession>
<protein>
    <submittedName>
        <fullName evidence="1">Uncharacterized protein</fullName>
    </submittedName>
</protein>
<name>A0ACC2XK76_9TREE</name>
<dbReference type="Proteomes" id="UP001243375">
    <property type="component" value="Unassembled WGS sequence"/>
</dbReference>
<reference evidence="1" key="1">
    <citation type="submission" date="2023-04" db="EMBL/GenBank/DDBJ databases">
        <title>Draft Genome sequencing of Naganishia species isolated from polar environments using Oxford Nanopore Technology.</title>
        <authorList>
            <person name="Leo P."/>
            <person name="Venkateswaran K."/>
        </authorList>
    </citation>
    <scope>NUCLEOTIDE SEQUENCE</scope>
    <source>
        <strain evidence="1">MNA-CCFEE 5425</strain>
    </source>
</reference>
<sequence>MSTLAPIANKVAVFYQATTPPSFGGVAKPAKPGGYRDSCADIAFALSSLKHASGNATGIEVILPSHEECNLPSATDDAAWSFPDTADGINTAIARGADTLWMNTVLHRQHPLFRLYKPDLSGTVTTSQFVKYIGQLPEHAEDYDDKAVVNPWLARTDETKLLTDGFPKSLVLSQESIRTPEGFEAAMQRIEQELGLPCVLKPIRGRGSHGVAVIHDVQSLRDHAATLFAECPEILAEEFLSGEEITIAIMPPGEFDHVNDITPYNGVQPVAENSIAITSEQYKKDRREYQKVEQRVKRAGEIMGTRTVARIDCRRNKGGEFKLFDINMKPNATGPGRPGRNNQTSLVGMAAQGLGWNYQTLLVNLIRAATPLRSSAT</sequence>
<dbReference type="EMBL" id="JASBWU010000003">
    <property type="protein sequence ID" value="KAJ9123122.1"/>
    <property type="molecule type" value="Genomic_DNA"/>
</dbReference>
<evidence type="ECO:0000313" key="2">
    <source>
        <dbReference type="Proteomes" id="UP001243375"/>
    </source>
</evidence>
<keyword evidence="2" id="KW-1185">Reference proteome</keyword>
<organism evidence="1 2">
    <name type="scientific">Naganishia vaughanmartiniae</name>
    <dbReference type="NCBI Taxonomy" id="1424756"/>
    <lineage>
        <taxon>Eukaryota</taxon>
        <taxon>Fungi</taxon>
        <taxon>Dikarya</taxon>
        <taxon>Basidiomycota</taxon>
        <taxon>Agaricomycotina</taxon>
        <taxon>Tremellomycetes</taxon>
        <taxon>Filobasidiales</taxon>
        <taxon>Filobasidiaceae</taxon>
        <taxon>Naganishia</taxon>
    </lineage>
</organism>
<evidence type="ECO:0000313" key="1">
    <source>
        <dbReference type="EMBL" id="KAJ9123122.1"/>
    </source>
</evidence>